<organism evidence="1">
    <name type="scientific">uncultured Mycobacterium sp</name>
    <dbReference type="NCBI Taxonomy" id="171292"/>
    <lineage>
        <taxon>Bacteria</taxon>
        <taxon>Bacillati</taxon>
        <taxon>Actinomycetota</taxon>
        <taxon>Actinomycetes</taxon>
        <taxon>Mycobacteriales</taxon>
        <taxon>Mycobacteriaceae</taxon>
        <taxon>Mycobacterium</taxon>
        <taxon>environmental samples</taxon>
    </lineage>
</organism>
<proteinExistence type="predicted"/>
<name>A0A1Y5P5H5_9MYCO</name>
<dbReference type="EMBL" id="FLQS01000010">
    <property type="protein sequence ID" value="SBS73907.1"/>
    <property type="molecule type" value="Genomic_DNA"/>
</dbReference>
<reference evidence="1" key="1">
    <citation type="submission" date="2016-03" db="EMBL/GenBank/DDBJ databases">
        <authorList>
            <person name="Ploux O."/>
        </authorList>
    </citation>
    <scope>NUCLEOTIDE SEQUENCE</scope>
    <source>
        <strain evidence="1">UC10</strain>
    </source>
</reference>
<sequence>MSDQRIINAIAAVMAADGWTCEYHEPDATCDQCRESHQKTATNQLAALRAAGIAVVELPEPGSVTAATDDENGHVEWSYPHGSVAVTDDGTIMWGQWHIHNPQKVASAAAALLAAANKAEESK</sequence>
<protein>
    <submittedName>
        <fullName evidence="1">Uncharacterized protein</fullName>
    </submittedName>
</protein>
<gene>
    <name evidence="1" type="ORF">MHPYR_180116</name>
</gene>
<dbReference type="AlphaFoldDB" id="A0A1Y5P5H5"/>
<accession>A0A1Y5P5H5</accession>
<evidence type="ECO:0000313" key="1">
    <source>
        <dbReference type="EMBL" id="SBS73907.1"/>
    </source>
</evidence>